<sequence>MSKFLDILVIFVLSVLAYSVLPFFAVFMGISLVWRKCVNISVQVMIARGETWTMLPASGTITTSPYGPHSWSLFVTMQVNQKTVREDFNHNVVQKLERNSASRRLYPELKSCLTERFGYYFWKQCPTFNIEDHINYLDCPEIQKFDDAPDLNKLTNYLLRGRRWTEGKPLWEVLLLQDKDGKSLIIFRMHHVIGDGWSVLKIWEKVFTTRDVRPGLQGAPVQTLREEGNLSKQMFSGIKTPHQLVKLFRSLSKNRGKIPKTAQIAPSAEGICAASREGLPMIEMKAIRAKFGVHFFPVLLAGLAGAVRQNFVAHKVNIPESIPVLSVIPRPCHPEKSRNHGTVCIILLPTGDPVQRLMMISESVKTYTKSSLPDFLYWIGMFAGCLPLPLVRVMNKKPTNVIPLVLTNVVGPPNRCWVAGSEIERIQMGQNILFESSSGFSFGVAFLSYESETTLGTIGLDVNFPSLTIPHAILDHCTAEWKGLLDTTFAITKNDDVTSQSITV</sequence>
<dbReference type="InterPro" id="IPR004255">
    <property type="entry name" value="O-acyltransferase_WSD1_N"/>
</dbReference>
<protein>
    <submittedName>
        <fullName evidence="11">Putative diacylglycerol O-acyltransferase tgs1</fullName>
    </submittedName>
</protein>
<comment type="similarity">
    <text evidence="5">In the N-terminal section; belongs to the long-chain O-acyltransferase family.</text>
</comment>
<dbReference type="SUPFAM" id="SSF52777">
    <property type="entry name" value="CoA-dependent acyltransferases"/>
    <property type="match status" value="1"/>
</dbReference>
<proteinExistence type="inferred from homology"/>
<name>A0A226D8M2_FOLCA</name>
<comment type="catalytic activity">
    <reaction evidence="7">
        <text>an acyl-CoA + a 1,2-diacyl-sn-glycerol = a triacyl-sn-glycerol + CoA</text>
        <dbReference type="Rhea" id="RHEA:10868"/>
        <dbReference type="ChEBI" id="CHEBI:17815"/>
        <dbReference type="ChEBI" id="CHEBI:57287"/>
        <dbReference type="ChEBI" id="CHEBI:58342"/>
        <dbReference type="ChEBI" id="CHEBI:64615"/>
        <dbReference type="EC" id="2.3.1.20"/>
    </reaction>
</comment>
<accession>A0A226D8M2</accession>
<evidence type="ECO:0000256" key="4">
    <source>
        <dbReference type="ARBA" id="ARBA00023315"/>
    </source>
</evidence>
<dbReference type="GO" id="GO:0019432">
    <property type="term" value="P:triglyceride biosynthetic process"/>
    <property type="evidence" value="ECO:0007669"/>
    <property type="project" value="UniProtKB-UniPathway"/>
</dbReference>
<keyword evidence="8" id="KW-0812">Transmembrane</keyword>
<evidence type="ECO:0000256" key="3">
    <source>
        <dbReference type="ARBA" id="ARBA00022679"/>
    </source>
</evidence>
<dbReference type="GO" id="GO:0004144">
    <property type="term" value="F:diacylglycerol O-acyltransferase activity"/>
    <property type="evidence" value="ECO:0007669"/>
    <property type="project" value="UniProtKB-EC"/>
</dbReference>
<dbReference type="Gene3D" id="3.30.559.10">
    <property type="entry name" value="Chloramphenicol acetyltransferase-like domain"/>
    <property type="match status" value="1"/>
</dbReference>
<dbReference type="PANTHER" id="PTHR31650">
    <property type="entry name" value="O-ACYLTRANSFERASE (WSD1-LIKE) FAMILY PROTEIN"/>
    <property type="match status" value="1"/>
</dbReference>
<reference evidence="11 12" key="1">
    <citation type="submission" date="2015-12" db="EMBL/GenBank/DDBJ databases">
        <title>The genome of Folsomia candida.</title>
        <authorList>
            <person name="Faddeeva A."/>
            <person name="Derks M.F."/>
            <person name="Anvar Y."/>
            <person name="Smit S."/>
            <person name="Van Straalen N."/>
            <person name="Roelofs D."/>
        </authorList>
    </citation>
    <scope>NUCLEOTIDE SEQUENCE [LARGE SCALE GENOMIC DNA]</scope>
    <source>
        <strain evidence="11 12">VU population</strain>
        <tissue evidence="11">Whole body</tissue>
    </source>
</reference>
<evidence type="ECO:0000259" key="10">
    <source>
        <dbReference type="Pfam" id="PF06974"/>
    </source>
</evidence>
<dbReference type="GO" id="GO:0005886">
    <property type="term" value="C:plasma membrane"/>
    <property type="evidence" value="ECO:0007669"/>
    <property type="project" value="TreeGrafter"/>
</dbReference>
<dbReference type="Proteomes" id="UP000198287">
    <property type="component" value="Unassembled WGS sequence"/>
</dbReference>
<feature type="transmembrane region" description="Helical" evidence="8">
    <location>
        <begin position="7"/>
        <end position="34"/>
    </location>
</feature>
<organism evidence="11 12">
    <name type="scientific">Folsomia candida</name>
    <name type="common">Springtail</name>
    <dbReference type="NCBI Taxonomy" id="158441"/>
    <lineage>
        <taxon>Eukaryota</taxon>
        <taxon>Metazoa</taxon>
        <taxon>Ecdysozoa</taxon>
        <taxon>Arthropoda</taxon>
        <taxon>Hexapoda</taxon>
        <taxon>Collembola</taxon>
        <taxon>Entomobryomorpha</taxon>
        <taxon>Isotomoidea</taxon>
        <taxon>Isotomidae</taxon>
        <taxon>Proisotominae</taxon>
        <taxon>Folsomia</taxon>
    </lineage>
</organism>
<evidence type="ECO:0000256" key="7">
    <source>
        <dbReference type="ARBA" id="ARBA00048109"/>
    </source>
</evidence>
<dbReference type="AlphaFoldDB" id="A0A226D8M2"/>
<comment type="pathway">
    <text evidence="1">Glycerolipid metabolism; triacylglycerol biosynthesis.</text>
</comment>
<dbReference type="PANTHER" id="PTHR31650:SF1">
    <property type="entry name" value="WAX ESTER SYNTHASE_DIACYLGLYCEROL ACYLTRANSFERASE 4-RELATED"/>
    <property type="match status" value="1"/>
</dbReference>
<keyword evidence="12" id="KW-1185">Reference proteome</keyword>
<evidence type="ECO:0000256" key="2">
    <source>
        <dbReference type="ARBA" id="ARBA00005189"/>
    </source>
</evidence>
<evidence type="ECO:0000256" key="8">
    <source>
        <dbReference type="SAM" id="Phobius"/>
    </source>
</evidence>
<dbReference type="GO" id="GO:0047196">
    <property type="term" value="F:long-chain-alcohol O-fatty-acyltransferase activity"/>
    <property type="evidence" value="ECO:0007669"/>
    <property type="project" value="UniProtKB-EC"/>
</dbReference>
<dbReference type="InterPro" id="IPR009721">
    <property type="entry name" value="O-acyltransferase_WSD1_C"/>
</dbReference>
<evidence type="ECO:0000256" key="1">
    <source>
        <dbReference type="ARBA" id="ARBA00004771"/>
    </source>
</evidence>
<dbReference type="Pfam" id="PF06974">
    <property type="entry name" value="WS_DGAT_C"/>
    <property type="match status" value="1"/>
</dbReference>
<dbReference type="InterPro" id="IPR045034">
    <property type="entry name" value="O-acyltransferase_WSD1-like"/>
</dbReference>
<keyword evidence="3 11" id="KW-0808">Transferase</keyword>
<dbReference type="Pfam" id="PF03007">
    <property type="entry name" value="WS_DGAT_cat"/>
    <property type="match status" value="1"/>
</dbReference>
<gene>
    <name evidence="11" type="ORF">Fcan01_24115</name>
</gene>
<dbReference type="EMBL" id="LNIX01000030">
    <property type="protein sequence ID" value="OXA41228.1"/>
    <property type="molecule type" value="Genomic_DNA"/>
</dbReference>
<dbReference type="UniPathway" id="UPA00282"/>
<evidence type="ECO:0000256" key="5">
    <source>
        <dbReference type="ARBA" id="ARBA00024360"/>
    </source>
</evidence>
<keyword evidence="4 11" id="KW-0012">Acyltransferase</keyword>
<evidence type="ECO:0000256" key="6">
    <source>
        <dbReference type="ARBA" id="ARBA00047604"/>
    </source>
</evidence>
<comment type="catalytic activity">
    <reaction evidence="6">
        <text>a long chain fatty alcohol + a fatty acyl-CoA = a long-chain alcohol wax ester + CoA</text>
        <dbReference type="Rhea" id="RHEA:38443"/>
        <dbReference type="ChEBI" id="CHEBI:17135"/>
        <dbReference type="ChEBI" id="CHEBI:57287"/>
        <dbReference type="ChEBI" id="CHEBI:77636"/>
        <dbReference type="ChEBI" id="CHEBI:235323"/>
        <dbReference type="EC" id="2.3.1.75"/>
    </reaction>
</comment>
<keyword evidence="8" id="KW-1133">Transmembrane helix</keyword>
<feature type="domain" description="O-acyltransferase WSD1 C-terminal" evidence="10">
    <location>
        <begin position="348"/>
        <end position="459"/>
    </location>
</feature>
<feature type="domain" description="O-acyltransferase WSD1-like N-terminal" evidence="9">
    <location>
        <begin position="90"/>
        <end position="256"/>
    </location>
</feature>
<evidence type="ECO:0000313" key="11">
    <source>
        <dbReference type="EMBL" id="OXA41228.1"/>
    </source>
</evidence>
<evidence type="ECO:0000259" key="9">
    <source>
        <dbReference type="Pfam" id="PF03007"/>
    </source>
</evidence>
<dbReference type="OrthoDB" id="8196708at2759"/>
<keyword evidence="8" id="KW-0472">Membrane</keyword>
<comment type="caution">
    <text evidence="11">The sequence shown here is derived from an EMBL/GenBank/DDBJ whole genome shotgun (WGS) entry which is preliminary data.</text>
</comment>
<dbReference type="InterPro" id="IPR023213">
    <property type="entry name" value="CAT-like_dom_sf"/>
</dbReference>
<comment type="pathway">
    <text evidence="2">Lipid metabolism.</text>
</comment>
<evidence type="ECO:0000313" key="12">
    <source>
        <dbReference type="Proteomes" id="UP000198287"/>
    </source>
</evidence>